<feature type="transmembrane region" description="Helical" evidence="4">
    <location>
        <begin position="151"/>
        <end position="174"/>
    </location>
</feature>
<dbReference type="SUPFAM" id="SSF103473">
    <property type="entry name" value="MFS general substrate transporter"/>
    <property type="match status" value="1"/>
</dbReference>
<dbReference type="Gene3D" id="1.20.1250.20">
    <property type="entry name" value="MFS general substrate transporter like domains"/>
    <property type="match status" value="1"/>
</dbReference>
<keyword evidence="2 4" id="KW-1133">Transmembrane helix</keyword>
<feature type="transmembrane region" description="Helical" evidence="4">
    <location>
        <begin position="275"/>
        <end position="295"/>
    </location>
</feature>
<dbReference type="PANTHER" id="PTHR43596:SF1">
    <property type="entry name" value="ADP,ATP CARRIER PROTEIN"/>
    <property type="match status" value="1"/>
</dbReference>
<reference evidence="5 6" key="1">
    <citation type="submission" date="2020-09" db="EMBL/GenBank/DDBJ databases">
        <title>Co-existence of a novel multidrug-resistance efflux pump with carbapenem resistance gene blaVIM-2 in one megaplasmid in Pseudomonas putida.</title>
        <authorList>
            <person name="Peng K."/>
            <person name="Li R."/>
        </authorList>
    </citation>
    <scope>NUCLEOTIDE SEQUENCE [LARGE SCALE GENOMIC DNA]</scope>
    <source>
        <strain evidence="5 6">ZXPA-20</strain>
    </source>
</reference>
<evidence type="ECO:0000256" key="1">
    <source>
        <dbReference type="ARBA" id="ARBA00022692"/>
    </source>
</evidence>
<feature type="transmembrane region" description="Helical" evidence="4">
    <location>
        <begin position="398"/>
        <end position="417"/>
    </location>
</feature>
<dbReference type="AlphaFoldDB" id="A0ABD7BFN5"/>
<feature type="transmembrane region" description="Helical" evidence="4">
    <location>
        <begin position="120"/>
        <end position="139"/>
    </location>
</feature>
<name>A0ABD7BFN5_PSEPU</name>
<evidence type="ECO:0000313" key="5">
    <source>
        <dbReference type="EMBL" id="QOC98664.1"/>
    </source>
</evidence>
<evidence type="ECO:0000313" key="6">
    <source>
        <dbReference type="Proteomes" id="UP000516786"/>
    </source>
</evidence>
<dbReference type="PANTHER" id="PTHR43596">
    <property type="entry name" value="ADP,ATP CARRIER PROTEIN"/>
    <property type="match status" value="1"/>
</dbReference>
<organism evidence="5 6">
    <name type="scientific">Pseudomonas putida</name>
    <name type="common">Arthrobacter siderocapsulatus</name>
    <dbReference type="NCBI Taxonomy" id="303"/>
    <lineage>
        <taxon>Bacteria</taxon>
        <taxon>Pseudomonadati</taxon>
        <taxon>Pseudomonadota</taxon>
        <taxon>Gammaproteobacteria</taxon>
        <taxon>Pseudomonadales</taxon>
        <taxon>Pseudomonadaceae</taxon>
        <taxon>Pseudomonas</taxon>
    </lineage>
</organism>
<dbReference type="InterPro" id="IPR011701">
    <property type="entry name" value="MFS"/>
</dbReference>
<protein>
    <submittedName>
        <fullName evidence="5">MFS transporter</fullName>
    </submittedName>
</protein>
<keyword evidence="3 4" id="KW-0472">Membrane</keyword>
<proteinExistence type="predicted"/>
<feature type="transmembrane region" description="Helical" evidence="4">
    <location>
        <begin position="21"/>
        <end position="40"/>
    </location>
</feature>
<feature type="transmembrane region" description="Helical" evidence="4">
    <location>
        <begin position="180"/>
        <end position="197"/>
    </location>
</feature>
<dbReference type="InterPro" id="IPR036259">
    <property type="entry name" value="MFS_trans_sf"/>
</dbReference>
<dbReference type="CDD" id="cd06174">
    <property type="entry name" value="MFS"/>
    <property type="match status" value="1"/>
</dbReference>
<accession>A0ABD7BFN5</accession>
<feature type="transmembrane region" description="Helical" evidence="4">
    <location>
        <begin position="236"/>
        <end position="255"/>
    </location>
</feature>
<feature type="transmembrane region" description="Helical" evidence="4">
    <location>
        <begin position="302"/>
        <end position="334"/>
    </location>
</feature>
<dbReference type="EMBL" id="CP061723">
    <property type="protein sequence ID" value="QOC98664.1"/>
    <property type="molecule type" value="Genomic_DNA"/>
</dbReference>
<dbReference type="Pfam" id="PF07690">
    <property type="entry name" value="MFS_1"/>
    <property type="match status" value="1"/>
</dbReference>
<evidence type="ECO:0000256" key="3">
    <source>
        <dbReference type="ARBA" id="ARBA00023136"/>
    </source>
</evidence>
<feature type="transmembrane region" description="Helical" evidence="4">
    <location>
        <begin position="56"/>
        <end position="77"/>
    </location>
</feature>
<keyword evidence="1 4" id="KW-0812">Transmembrane</keyword>
<dbReference type="Proteomes" id="UP000516786">
    <property type="component" value="Chromosome"/>
</dbReference>
<sequence>MRWRPSTSWRRLADVRPEEASAVLWAMLYVITLFLAYYVLRPIRDELGVASGIDNLSWLFAGTLLAMLVATPLFALAVRSLTRRQFIALSYRFFGANLVMFAGLLQFAPSEWQIWIGRTFFIWVSVFNLFVVSVFWSLMVDLFDSQQSKRLFGLLAAGATIGGILGSAITTSLVAHLDRIWLMAIATVFLELAVLASRRLTRIAPTLQPEDLQKKPEQPIGGGILSGMVHTLRSPYLGGLALFILLYSVTSTFLYFQQANIAQASFPDNKARIAFFANIDLVVNVITLFLQVFLTGRFIQRFGIVATLCVLPLVSLMGFVALAASSSVIVVVVAQVARRVANFALARPAREILFTSSDRQDRYKAKNFIDTVVYRGGDQVASWGYTGLAGLGLTLGQIPLIAVPLSVAWLGLCVWLGKTHQAQQKKSTIRLASD</sequence>
<gene>
    <name evidence="5" type="ORF">ID616_02820</name>
</gene>
<evidence type="ECO:0000256" key="2">
    <source>
        <dbReference type="ARBA" id="ARBA00022989"/>
    </source>
</evidence>
<feature type="transmembrane region" description="Helical" evidence="4">
    <location>
        <begin position="89"/>
        <end position="108"/>
    </location>
</feature>
<evidence type="ECO:0000256" key="4">
    <source>
        <dbReference type="SAM" id="Phobius"/>
    </source>
</evidence>